<organism evidence="2 4">
    <name type="scientific">Pseudoalteromonas citrea</name>
    <dbReference type="NCBI Taxonomy" id="43655"/>
    <lineage>
        <taxon>Bacteria</taxon>
        <taxon>Pseudomonadati</taxon>
        <taxon>Pseudomonadota</taxon>
        <taxon>Gammaproteobacteria</taxon>
        <taxon>Alteromonadales</taxon>
        <taxon>Pseudoalteromonadaceae</taxon>
        <taxon>Pseudoalteromonas</taxon>
    </lineage>
</organism>
<comment type="caution">
    <text evidence="2">The sequence shown here is derived from an EMBL/GenBank/DDBJ whole genome shotgun (WGS) entry which is preliminary data.</text>
</comment>
<keyword evidence="3" id="KW-1185">Reference proteome</keyword>
<evidence type="ECO:0000313" key="2">
    <source>
        <dbReference type="EMBL" id="TMP53430.1"/>
    </source>
</evidence>
<name>A0A5S3XI05_9GAMM</name>
<dbReference type="Proteomes" id="UP000305730">
    <property type="component" value="Unassembled WGS sequence"/>
</dbReference>
<dbReference type="EMBL" id="PNCL01000150">
    <property type="protein sequence ID" value="TMP53430.1"/>
    <property type="molecule type" value="Genomic_DNA"/>
</dbReference>
<evidence type="ECO:0000313" key="4">
    <source>
        <dbReference type="Proteomes" id="UP000307706"/>
    </source>
</evidence>
<evidence type="ECO:0000313" key="3">
    <source>
        <dbReference type="Proteomes" id="UP000305730"/>
    </source>
</evidence>
<accession>A0A5S3XI05</accession>
<reference evidence="2 4" key="1">
    <citation type="submission" date="2017-12" db="EMBL/GenBank/DDBJ databases">
        <authorList>
            <person name="Paulsen S."/>
            <person name="Gram L.K."/>
        </authorList>
    </citation>
    <scope>NUCLEOTIDE SEQUENCE [LARGE SCALE GENOMIC DNA]</scope>
    <source>
        <strain evidence="2 4">S2231</strain>
        <strain evidence="1">S2233</strain>
    </source>
</reference>
<sequence>MAVFLIAFLQRATENLTINGATATVATSMTETLDPTDQPDYGESSAQARDLNGIMATLPTDPAQDTTKKFVKGDLLNDNLGGLANKNNLYPITGQANKDHLNRVESKIKAI</sequence>
<reference evidence="4" key="2">
    <citation type="submission" date="2019-06" db="EMBL/GenBank/DDBJ databases">
        <title>Co-occurence of chitin degradation, pigmentation and bioactivity in marine Pseudoalteromonas.</title>
        <authorList>
            <person name="Sonnenschein E.C."/>
            <person name="Bech P.K."/>
        </authorList>
    </citation>
    <scope>NUCLEOTIDE SEQUENCE [LARGE SCALE GENOMIC DNA]</scope>
    <source>
        <strain evidence="4">S2231</strain>
    </source>
</reference>
<dbReference type="Proteomes" id="UP000307706">
    <property type="component" value="Unassembled WGS sequence"/>
</dbReference>
<reference evidence="2" key="3">
    <citation type="submission" date="2019-09" db="EMBL/GenBank/DDBJ databases">
        <title>Co-occurence of chitin degradation, pigmentation and bioactivity in marine Pseudoalteromonas.</title>
        <authorList>
            <person name="Sonnenschein E.C."/>
            <person name="Bech P.K."/>
        </authorList>
    </citation>
    <scope>NUCLEOTIDE SEQUENCE</scope>
    <source>
        <strain evidence="2">S2231</strain>
        <strain evidence="1 3">S2233</strain>
    </source>
</reference>
<dbReference type="EMBL" id="PNCK01000067">
    <property type="protein sequence ID" value="TMP40783.1"/>
    <property type="molecule type" value="Genomic_DNA"/>
</dbReference>
<evidence type="ECO:0000313" key="1">
    <source>
        <dbReference type="EMBL" id="TMP40783.1"/>
    </source>
</evidence>
<dbReference type="RefSeq" id="WP_138597896.1">
    <property type="nucleotide sequence ID" value="NZ_PNCK01000067.1"/>
</dbReference>
<dbReference type="AlphaFoldDB" id="A0A5S3XI05"/>
<gene>
    <name evidence="2" type="ORF">CWB96_21325</name>
    <name evidence="1" type="ORF">CWB97_16845</name>
</gene>
<proteinExistence type="predicted"/>
<protein>
    <submittedName>
        <fullName evidence="2">Uncharacterized protein</fullName>
    </submittedName>
</protein>